<organism evidence="2 4">
    <name type="scientific">Microtus ochrogaster</name>
    <name type="common">Prairie vole</name>
    <dbReference type="NCBI Taxonomy" id="79684"/>
    <lineage>
        <taxon>Eukaryota</taxon>
        <taxon>Metazoa</taxon>
        <taxon>Chordata</taxon>
        <taxon>Craniata</taxon>
        <taxon>Vertebrata</taxon>
        <taxon>Euteleostomi</taxon>
        <taxon>Mammalia</taxon>
        <taxon>Eutheria</taxon>
        <taxon>Euarchontoglires</taxon>
        <taxon>Glires</taxon>
        <taxon>Rodentia</taxon>
        <taxon>Myomorpha</taxon>
        <taxon>Muroidea</taxon>
        <taxon>Cricetidae</taxon>
        <taxon>Arvicolinae</taxon>
        <taxon>Microtus</taxon>
    </lineage>
</organism>
<evidence type="ECO:0000313" key="4">
    <source>
        <dbReference type="Proteomes" id="UP000710432"/>
    </source>
</evidence>
<feature type="compositionally biased region" description="Acidic residues" evidence="1">
    <location>
        <begin position="1"/>
        <end position="12"/>
    </location>
</feature>
<gene>
    <name evidence="5" type="primary">LOC113455492</name>
    <name evidence="2" type="ORF">LTLLF_137650</name>
</gene>
<feature type="compositionally biased region" description="Basic and acidic residues" evidence="1">
    <location>
        <begin position="16"/>
        <end position="25"/>
    </location>
</feature>
<sequence>MGDTNEDSDDSSDTACDSHCDDKPTRSMNQERGSARSKKQRLHDPAKGATSKKFPKLMKKVQHVLDNNSKVKKKKGRNRTILVFYYRKNEKKKQSSKKEKEEVPEKAHTSDDDSSLPGTSQDTEPSAPSLPKRVRKWFFP</sequence>
<dbReference type="GeneID" id="113455492"/>
<dbReference type="Proteomes" id="UP000694915">
    <property type="component" value="Chromosome 1"/>
</dbReference>
<dbReference type="AlphaFoldDB" id="A0A8J6GMQ9"/>
<keyword evidence="3" id="KW-1185">Reference proteome</keyword>
<dbReference type="RefSeq" id="XP_026633060.1">
    <property type="nucleotide sequence ID" value="XM_026777259.1"/>
</dbReference>
<dbReference type="Proteomes" id="UP000710432">
    <property type="component" value="Unassembled WGS sequence"/>
</dbReference>
<reference evidence="5" key="2">
    <citation type="submission" date="2025-05" db="UniProtKB">
        <authorList>
            <consortium name="RefSeq"/>
        </authorList>
    </citation>
    <scope>IDENTIFICATION</scope>
</reference>
<proteinExistence type="predicted"/>
<feature type="region of interest" description="Disordered" evidence="1">
    <location>
        <begin position="1"/>
        <end position="140"/>
    </location>
</feature>
<feature type="compositionally biased region" description="Basic and acidic residues" evidence="1">
    <location>
        <begin position="92"/>
        <end position="111"/>
    </location>
</feature>
<accession>A0A8J6GMQ9</accession>
<evidence type="ECO:0000313" key="2">
    <source>
        <dbReference type="EMBL" id="KAH0514005.1"/>
    </source>
</evidence>
<evidence type="ECO:0000313" key="5">
    <source>
        <dbReference type="RefSeq" id="XP_026633060.1"/>
    </source>
</evidence>
<reference evidence="2" key="1">
    <citation type="submission" date="2020-03" db="EMBL/GenBank/DDBJ databases">
        <title>Studies in the Genomics of Life Span.</title>
        <authorList>
            <person name="Glass D."/>
        </authorList>
    </citation>
    <scope>NUCLEOTIDE SEQUENCE</scope>
    <source>
        <strain evidence="2">LTLLF</strain>
        <tissue evidence="2">Muscle</tissue>
    </source>
</reference>
<feature type="compositionally biased region" description="Polar residues" evidence="1">
    <location>
        <begin position="116"/>
        <end position="126"/>
    </location>
</feature>
<evidence type="ECO:0000313" key="3">
    <source>
        <dbReference type="Proteomes" id="UP000694915"/>
    </source>
</evidence>
<evidence type="ECO:0000256" key="1">
    <source>
        <dbReference type="SAM" id="MobiDB-lite"/>
    </source>
</evidence>
<name>A0A8J6GMQ9_MICOH</name>
<dbReference type="OrthoDB" id="9633770at2759"/>
<protein>
    <submittedName>
        <fullName evidence="2">SPANX family, member N4</fullName>
    </submittedName>
    <submittedName>
        <fullName evidence="5">Uncharacterized protein LOC113455492</fullName>
    </submittedName>
</protein>
<feature type="compositionally biased region" description="Basic residues" evidence="1">
    <location>
        <begin position="53"/>
        <end position="62"/>
    </location>
</feature>
<dbReference type="EMBL" id="JAATJU010021327">
    <property type="protein sequence ID" value="KAH0514005.1"/>
    <property type="molecule type" value="Genomic_DNA"/>
</dbReference>